<dbReference type="Proteomes" id="UP000028878">
    <property type="component" value="Unassembled WGS sequence"/>
</dbReference>
<keyword evidence="1" id="KW-0472">Membrane</keyword>
<dbReference type="RefSeq" id="WP_009516775.1">
    <property type="nucleotide sequence ID" value="NZ_CCAE010000003.1"/>
</dbReference>
<organism evidence="2 3">
    <name type="scientific">Hydrogenophaga intermedia</name>
    <dbReference type="NCBI Taxonomy" id="65786"/>
    <lineage>
        <taxon>Bacteria</taxon>
        <taxon>Pseudomonadati</taxon>
        <taxon>Pseudomonadota</taxon>
        <taxon>Betaproteobacteria</taxon>
        <taxon>Burkholderiales</taxon>
        <taxon>Comamonadaceae</taxon>
        <taxon>Hydrogenophaga</taxon>
    </lineage>
</organism>
<evidence type="ECO:0000256" key="1">
    <source>
        <dbReference type="SAM" id="Phobius"/>
    </source>
</evidence>
<feature type="transmembrane region" description="Helical" evidence="1">
    <location>
        <begin position="38"/>
        <end position="56"/>
    </location>
</feature>
<reference evidence="3" key="1">
    <citation type="submission" date="2014-11" db="EMBL/GenBank/DDBJ databases">
        <title>Draft genome sequence of Hydrogenophaga intermedia S1.</title>
        <authorList>
            <person name="Gan H.M."/>
            <person name="Chew T.H."/>
            <person name="Stolz A."/>
        </authorList>
    </citation>
    <scope>NUCLEOTIDE SEQUENCE [LARGE SCALE GENOMIC DNA]</scope>
    <source>
        <strain evidence="3">S1</strain>
    </source>
</reference>
<sequence length="60" mass="6406">MKALWNALGPVWAWPVVIALASAIGLVTALLGDGPWDWVSWLCLGSVTGACVWLGWGRGR</sequence>
<proteinExistence type="predicted"/>
<keyword evidence="1" id="KW-0812">Transmembrane</keyword>
<protein>
    <recommendedName>
        <fullName evidence="4">DUF4175 domain-containing protein</fullName>
    </recommendedName>
</protein>
<evidence type="ECO:0000313" key="3">
    <source>
        <dbReference type="Proteomes" id="UP000028878"/>
    </source>
</evidence>
<name>A0A1L1PLR7_HYDIT</name>
<keyword evidence="3" id="KW-1185">Reference proteome</keyword>
<evidence type="ECO:0000313" key="2">
    <source>
        <dbReference type="EMBL" id="CDN86275.1"/>
    </source>
</evidence>
<keyword evidence="1" id="KW-1133">Transmembrane helix</keyword>
<gene>
    <name evidence="2" type="ORF">BN948_00676</name>
</gene>
<dbReference type="EMBL" id="CCAE010000003">
    <property type="protein sequence ID" value="CDN86275.1"/>
    <property type="molecule type" value="Genomic_DNA"/>
</dbReference>
<dbReference type="AlphaFoldDB" id="A0A1L1PLR7"/>
<evidence type="ECO:0008006" key="4">
    <source>
        <dbReference type="Google" id="ProtNLM"/>
    </source>
</evidence>
<accession>A0A1L1PLR7</accession>
<feature type="transmembrane region" description="Helical" evidence="1">
    <location>
        <begin position="12"/>
        <end position="32"/>
    </location>
</feature>